<feature type="compositionally biased region" description="Pro residues" evidence="1">
    <location>
        <begin position="12"/>
        <end position="21"/>
    </location>
</feature>
<evidence type="ECO:0000313" key="3">
    <source>
        <dbReference type="Proteomes" id="UP000298416"/>
    </source>
</evidence>
<feature type="region of interest" description="Disordered" evidence="1">
    <location>
        <begin position="1"/>
        <end position="23"/>
    </location>
</feature>
<feature type="region of interest" description="Disordered" evidence="1">
    <location>
        <begin position="60"/>
        <end position="109"/>
    </location>
</feature>
<dbReference type="GO" id="GO:0072583">
    <property type="term" value="P:clathrin-dependent endocytosis"/>
    <property type="evidence" value="ECO:0007669"/>
    <property type="project" value="TreeGrafter"/>
</dbReference>
<sequence>MDESWRMRIGMPTPPSPPPILQRPIHHLHRPVASLRRESTGDAEDFSDVFGGPPRTILSHQFSSGFPRSSSSSSTGYCYEEIFPPPEKAGPPPPGRSLPEFRIPSRHHKREENGFYRDIFGWDDERVVRSRSRSKASSSSVLSSEELSPLRPSFSVDGGGDDVYSFASKLGPINVRTRWNSTSLGHEDQNMMPPFSSSHGSDSLRSYSLGFGRRNASLETISLDPVLNRVSADDMELNNSPSSAVSSVCHSSLGRDEVDVLRADEVEEEEEEEDEVMSSYVIEISSENREGTCESNGVDEAIAWAKEKSQTHYSECEAEKTTHDVLNGHQASEGHTDSFGSLDKQQVRWEIVEEEQQLEHMDKQQVKWEIVEEEEQLEYMVQTETDVLEEKIRLWSGGKEADIRLLLSSLHHILWPNSGWSPVPLANIIEATQVKKTYQRARLCLHPDKLQQRGAMPQQKYVADKAFSILQDAWAAFISLDVF</sequence>
<dbReference type="GO" id="GO:0005737">
    <property type="term" value="C:cytoplasm"/>
    <property type="evidence" value="ECO:0007669"/>
    <property type="project" value="TreeGrafter"/>
</dbReference>
<dbReference type="Gene3D" id="1.10.287.110">
    <property type="entry name" value="DnaJ domain"/>
    <property type="match status" value="1"/>
</dbReference>
<feature type="compositionally biased region" description="Pro residues" evidence="1">
    <location>
        <begin position="83"/>
        <end position="96"/>
    </location>
</feature>
<feature type="compositionally biased region" description="Low complexity" evidence="1">
    <location>
        <begin position="135"/>
        <end position="155"/>
    </location>
</feature>
<dbReference type="GO" id="GO:0030276">
    <property type="term" value="F:clathrin binding"/>
    <property type="evidence" value="ECO:0007669"/>
    <property type="project" value="TreeGrafter"/>
</dbReference>
<dbReference type="EMBL" id="PNBA02000012">
    <property type="protein sequence ID" value="KAG6404997.1"/>
    <property type="molecule type" value="Genomic_DNA"/>
</dbReference>
<protein>
    <recommendedName>
        <fullName evidence="4">Cyclin G-associated kinase</fullName>
    </recommendedName>
</protein>
<comment type="caution">
    <text evidence="2">The sequence shown here is derived from an EMBL/GenBank/DDBJ whole genome shotgun (WGS) entry which is preliminary data.</text>
</comment>
<dbReference type="GO" id="GO:0072318">
    <property type="term" value="P:clathrin coat disassembly"/>
    <property type="evidence" value="ECO:0007669"/>
    <property type="project" value="TreeGrafter"/>
</dbReference>
<feature type="region of interest" description="Disordered" evidence="1">
    <location>
        <begin position="131"/>
        <end position="155"/>
    </location>
</feature>
<dbReference type="Proteomes" id="UP000298416">
    <property type="component" value="Unassembled WGS sequence"/>
</dbReference>
<dbReference type="PANTHER" id="PTHR23172:SF69">
    <property type="entry name" value="CHAPERONE DNAJ-DOMAIN SUPERFAMILY PROTEIN"/>
    <property type="match status" value="1"/>
</dbReference>
<dbReference type="OrthoDB" id="1717591at2759"/>
<reference evidence="2" key="2">
    <citation type="submission" date="2020-08" db="EMBL/GenBank/DDBJ databases">
        <title>Plant Genome Project.</title>
        <authorList>
            <person name="Zhang R.-G."/>
        </authorList>
    </citation>
    <scope>NUCLEOTIDE SEQUENCE</scope>
    <source>
        <strain evidence="2">Huo1</strain>
        <tissue evidence="2">Leaf</tissue>
    </source>
</reference>
<dbReference type="GO" id="GO:0031982">
    <property type="term" value="C:vesicle"/>
    <property type="evidence" value="ECO:0007669"/>
    <property type="project" value="TreeGrafter"/>
</dbReference>
<dbReference type="AlphaFoldDB" id="A0A8X8ZH97"/>
<dbReference type="SUPFAM" id="SSF46565">
    <property type="entry name" value="Chaperone J-domain"/>
    <property type="match status" value="1"/>
</dbReference>
<evidence type="ECO:0000313" key="2">
    <source>
        <dbReference type="EMBL" id="KAG6404997.1"/>
    </source>
</evidence>
<reference evidence="2" key="1">
    <citation type="submission" date="2018-01" db="EMBL/GenBank/DDBJ databases">
        <authorList>
            <person name="Mao J.F."/>
        </authorList>
    </citation>
    <scope>NUCLEOTIDE SEQUENCE</scope>
    <source>
        <strain evidence="2">Huo1</strain>
        <tissue evidence="2">Leaf</tissue>
    </source>
</reference>
<dbReference type="FunFam" id="1.10.287.110:FF:000043">
    <property type="entry name" value="J-domain protein required for chloroplast accumulation response 1"/>
    <property type="match status" value="1"/>
</dbReference>
<proteinExistence type="predicted"/>
<gene>
    <name evidence="2" type="ORF">SASPL_132576</name>
</gene>
<feature type="compositionally biased region" description="Low complexity" evidence="1">
    <location>
        <begin position="60"/>
        <end position="74"/>
    </location>
</feature>
<dbReference type="InterPro" id="IPR036869">
    <property type="entry name" value="J_dom_sf"/>
</dbReference>
<dbReference type="PANTHER" id="PTHR23172">
    <property type="entry name" value="AUXILIN/CYCLIN G-ASSOCIATED KINASE-RELATED"/>
    <property type="match status" value="1"/>
</dbReference>
<evidence type="ECO:0008006" key="4">
    <source>
        <dbReference type="Google" id="ProtNLM"/>
    </source>
</evidence>
<name>A0A8X8ZH97_SALSN</name>
<evidence type="ECO:0000256" key="1">
    <source>
        <dbReference type="SAM" id="MobiDB-lite"/>
    </source>
</evidence>
<organism evidence="2">
    <name type="scientific">Salvia splendens</name>
    <name type="common">Scarlet sage</name>
    <dbReference type="NCBI Taxonomy" id="180675"/>
    <lineage>
        <taxon>Eukaryota</taxon>
        <taxon>Viridiplantae</taxon>
        <taxon>Streptophyta</taxon>
        <taxon>Embryophyta</taxon>
        <taxon>Tracheophyta</taxon>
        <taxon>Spermatophyta</taxon>
        <taxon>Magnoliopsida</taxon>
        <taxon>eudicotyledons</taxon>
        <taxon>Gunneridae</taxon>
        <taxon>Pentapetalae</taxon>
        <taxon>asterids</taxon>
        <taxon>lamiids</taxon>
        <taxon>Lamiales</taxon>
        <taxon>Lamiaceae</taxon>
        <taxon>Nepetoideae</taxon>
        <taxon>Mentheae</taxon>
        <taxon>Salviinae</taxon>
        <taxon>Salvia</taxon>
        <taxon>Salvia subgen. Calosphace</taxon>
        <taxon>core Calosphace</taxon>
    </lineage>
</organism>
<keyword evidence="3" id="KW-1185">Reference proteome</keyword>
<accession>A0A8X8ZH97</accession>